<dbReference type="OrthoDB" id="10264585at2759"/>
<keyword evidence="4 9" id="KW-0067">ATP-binding</keyword>
<feature type="binding site" evidence="8">
    <location>
        <position position="286"/>
    </location>
    <ligand>
        <name>L-serine</name>
        <dbReference type="ChEBI" id="CHEBI:33384"/>
    </ligand>
</feature>
<protein>
    <recommendedName>
        <fullName evidence="1">serine--tRNA ligase</fullName>
        <ecNumber evidence="1">6.1.1.11</ecNumber>
    </recommendedName>
    <alternativeName>
        <fullName evidence="6">Seryl-tRNA synthetase</fullName>
    </alternativeName>
    <alternativeName>
        <fullName evidence="7">Seryl-tRNA(Ser) synthetase</fullName>
    </alternativeName>
</protein>
<gene>
    <name evidence="12" type="ORF">HANVADRAFT_23899</name>
</gene>
<feature type="binding site" evidence="8">
    <location>
        <position position="232"/>
    </location>
    <ligand>
        <name>L-serine</name>
        <dbReference type="ChEBI" id="CHEBI:33384"/>
    </ligand>
</feature>
<dbReference type="GO" id="GO:0004828">
    <property type="term" value="F:serine-tRNA ligase activity"/>
    <property type="evidence" value="ECO:0007669"/>
    <property type="project" value="UniProtKB-EC"/>
</dbReference>
<accession>A0A1B7TED9</accession>
<dbReference type="PANTHER" id="PTHR11778">
    <property type="entry name" value="SERYL-TRNA SYNTHETASE"/>
    <property type="match status" value="1"/>
</dbReference>
<feature type="site" description="Important for serine binding" evidence="8">
    <location>
        <position position="395"/>
    </location>
</feature>
<dbReference type="GO" id="GO:0006434">
    <property type="term" value="P:seryl-tRNA aminoacylation"/>
    <property type="evidence" value="ECO:0007669"/>
    <property type="project" value="InterPro"/>
</dbReference>
<dbReference type="PROSITE" id="PS50862">
    <property type="entry name" value="AA_TRNA_LIGASE_II"/>
    <property type="match status" value="1"/>
</dbReference>
<dbReference type="InterPro" id="IPR002317">
    <property type="entry name" value="Ser-tRNA-ligase_type_1"/>
</dbReference>
<feature type="domain" description="Aminoacyl-transfer RNA synthetases class-II family profile" evidence="11">
    <location>
        <begin position="137"/>
        <end position="426"/>
    </location>
</feature>
<dbReference type="Pfam" id="PF00587">
    <property type="entry name" value="tRNA-synt_2b"/>
    <property type="match status" value="1"/>
</dbReference>
<name>A0A1B7TED9_9ASCO</name>
<organism evidence="12 13">
    <name type="scientific">Hanseniaspora valbyensis NRRL Y-1626</name>
    <dbReference type="NCBI Taxonomy" id="766949"/>
    <lineage>
        <taxon>Eukaryota</taxon>
        <taxon>Fungi</taxon>
        <taxon>Dikarya</taxon>
        <taxon>Ascomycota</taxon>
        <taxon>Saccharomycotina</taxon>
        <taxon>Saccharomycetes</taxon>
        <taxon>Saccharomycodales</taxon>
        <taxon>Saccharomycodaceae</taxon>
        <taxon>Hanseniaspora</taxon>
    </lineage>
</organism>
<dbReference type="InterPro" id="IPR045864">
    <property type="entry name" value="aa-tRNA-synth_II/BPL/LPL"/>
</dbReference>
<dbReference type="EC" id="6.1.1.11" evidence="1"/>
<evidence type="ECO:0000259" key="11">
    <source>
        <dbReference type="PROSITE" id="PS50862"/>
    </source>
</evidence>
<proteinExistence type="predicted"/>
<feature type="binding site" evidence="8">
    <location>
        <position position="393"/>
    </location>
    <ligand>
        <name>L-serine</name>
        <dbReference type="ChEBI" id="CHEBI:33384"/>
    </ligand>
</feature>
<dbReference type="AlphaFoldDB" id="A0A1B7TED9"/>
<dbReference type="Proteomes" id="UP000092321">
    <property type="component" value="Unassembled WGS sequence"/>
</dbReference>
<evidence type="ECO:0000256" key="10">
    <source>
        <dbReference type="SAM" id="Coils"/>
    </source>
</evidence>
<dbReference type="GO" id="GO:0005524">
    <property type="term" value="F:ATP binding"/>
    <property type="evidence" value="ECO:0007669"/>
    <property type="project" value="UniProtKB-KW"/>
</dbReference>
<comment type="caution">
    <text evidence="12">The sequence shown here is derived from an EMBL/GenBank/DDBJ whole genome shotgun (WGS) entry which is preliminary data.</text>
</comment>
<evidence type="ECO:0000256" key="7">
    <source>
        <dbReference type="ARBA" id="ARBA00034892"/>
    </source>
</evidence>
<feature type="binding site" evidence="9">
    <location>
        <begin position="263"/>
        <end position="265"/>
    </location>
    <ligand>
        <name>ATP</name>
        <dbReference type="ChEBI" id="CHEBI:30616"/>
    </ligand>
</feature>
<dbReference type="EMBL" id="LXPE01000011">
    <property type="protein sequence ID" value="OBA27112.1"/>
    <property type="molecule type" value="Genomic_DNA"/>
</dbReference>
<feature type="binding site" evidence="9">
    <location>
        <begin position="279"/>
        <end position="282"/>
    </location>
    <ligand>
        <name>ATP</name>
        <dbReference type="ChEBI" id="CHEBI:30616"/>
    </ligand>
</feature>
<keyword evidence="13" id="KW-1185">Reference proteome</keyword>
<feature type="binding site" evidence="8">
    <location>
        <position position="263"/>
    </location>
    <ligand>
        <name>L-serine</name>
        <dbReference type="ChEBI" id="CHEBI:33384"/>
    </ligand>
</feature>
<evidence type="ECO:0000256" key="2">
    <source>
        <dbReference type="ARBA" id="ARBA00022598"/>
    </source>
</evidence>
<evidence type="ECO:0000256" key="1">
    <source>
        <dbReference type="ARBA" id="ARBA00012840"/>
    </source>
</evidence>
<evidence type="ECO:0000256" key="6">
    <source>
        <dbReference type="ARBA" id="ARBA00031113"/>
    </source>
</evidence>
<evidence type="ECO:0000256" key="4">
    <source>
        <dbReference type="ARBA" id="ARBA00022840"/>
    </source>
</evidence>
<dbReference type="NCBIfam" id="TIGR00414">
    <property type="entry name" value="serS"/>
    <property type="match status" value="1"/>
</dbReference>
<keyword evidence="10" id="KW-0175">Coiled coil</keyword>
<feature type="coiled-coil region" evidence="10">
    <location>
        <begin position="36"/>
        <end position="63"/>
    </location>
</feature>
<evidence type="ECO:0000256" key="3">
    <source>
        <dbReference type="ARBA" id="ARBA00022741"/>
    </source>
</evidence>
<evidence type="ECO:0000313" key="13">
    <source>
        <dbReference type="Proteomes" id="UP000092321"/>
    </source>
</evidence>
<dbReference type="PIRSF" id="PIRSF001529">
    <property type="entry name" value="Ser-tRNA-synth_IIa"/>
    <property type="match status" value="1"/>
</dbReference>
<evidence type="ECO:0000256" key="9">
    <source>
        <dbReference type="PIRSR" id="PIRSR001529-2"/>
    </source>
</evidence>
<keyword evidence="2" id="KW-0436">Ligase</keyword>
<dbReference type="SUPFAM" id="SSF46589">
    <property type="entry name" value="tRNA-binding arm"/>
    <property type="match status" value="1"/>
</dbReference>
<keyword evidence="5 12" id="KW-0030">Aminoacyl-tRNA synthetase</keyword>
<sequence length="433" mass="49079">MFSRKNVIANLDLYKKSILSRELHNETELISGLEDLEKIHSNVSKLSYEVKKLQQKRIALEKQVASGVKTPELFQKLKDLKKQSVDITEPLNGYEVSSWKICNSLPNTVDPSNSDKKPLIVEWINPKHDVKPNKELDHLKILTENKLLLDFYAGSNVSGSNCFYLFDELLELENSLIAYALKFAKNKGFQLSSTPSFAKLPMIAACGYRPSQRDMDSQIYTLNGTDQALIATSEITLAGYEMSRTFLQSELPLKKCGLSRAFRKEAAAQGTGVRGLYRVHEFNKVELFAWTLPEQSMQMLEDMKDLQVEIIKSLGLTAQVLQMPNNDLGAPAYKKYDIECWMPGRGTFGEVTSTSNCTDFQSRRLVTRYKKQGKSDDKETQKSTSLEFVHTLNGTCMALPRILLAIVENNYDPKTNKIKVPDVLVPYMEITEF</sequence>
<dbReference type="PRINTS" id="PR00981">
    <property type="entry name" value="TRNASYNTHSER"/>
</dbReference>
<dbReference type="InterPro" id="IPR002314">
    <property type="entry name" value="aa-tRNA-synt_IIb"/>
</dbReference>
<dbReference type="Gene3D" id="3.30.930.10">
    <property type="entry name" value="Bira Bifunctional Protein, Domain 2"/>
    <property type="match status" value="1"/>
</dbReference>
<keyword evidence="3" id="KW-0547">Nucleotide-binding</keyword>
<dbReference type="InterPro" id="IPR010978">
    <property type="entry name" value="tRNA-bd_arm"/>
</dbReference>
<reference evidence="13" key="1">
    <citation type="journal article" date="2016" name="Proc. Natl. Acad. Sci. U.S.A.">
        <title>Comparative genomics of biotechnologically important yeasts.</title>
        <authorList>
            <person name="Riley R."/>
            <person name="Haridas S."/>
            <person name="Wolfe K.H."/>
            <person name="Lopes M.R."/>
            <person name="Hittinger C.T."/>
            <person name="Goeker M."/>
            <person name="Salamov A.A."/>
            <person name="Wisecaver J.H."/>
            <person name="Long T.M."/>
            <person name="Calvey C.H."/>
            <person name="Aerts A.L."/>
            <person name="Barry K.W."/>
            <person name="Choi C."/>
            <person name="Clum A."/>
            <person name="Coughlan A.Y."/>
            <person name="Deshpande S."/>
            <person name="Douglass A.P."/>
            <person name="Hanson S.J."/>
            <person name="Klenk H.-P."/>
            <person name="LaButti K.M."/>
            <person name="Lapidus A."/>
            <person name="Lindquist E.A."/>
            <person name="Lipzen A.M."/>
            <person name="Meier-Kolthoff J.P."/>
            <person name="Ohm R.A."/>
            <person name="Otillar R.P."/>
            <person name="Pangilinan J.L."/>
            <person name="Peng Y."/>
            <person name="Rokas A."/>
            <person name="Rosa C.A."/>
            <person name="Scheuner C."/>
            <person name="Sibirny A.A."/>
            <person name="Slot J.C."/>
            <person name="Stielow J.B."/>
            <person name="Sun H."/>
            <person name="Kurtzman C.P."/>
            <person name="Blackwell M."/>
            <person name="Grigoriev I.V."/>
            <person name="Jeffries T.W."/>
        </authorList>
    </citation>
    <scope>NUCLEOTIDE SEQUENCE [LARGE SCALE GENOMIC DNA]</scope>
    <source>
        <strain evidence="13">NRRL Y-1626</strain>
    </source>
</reference>
<feature type="binding site" evidence="9">
    <location>
        <begin position="350"/>
        <end position="353"/>
    </location>
    <ligand>
        <name>ATP</name>
        <dbReference type="ChEBI" id="CHEBI:30616"/>
    </ligand>
</feature>
<evidence type="ECO:0000313" key="12">
    <source>
        <dbReference type="EMBL" id="OBA27112.1"/>
    </source>
</evidence>
<dbReference type="SUPFAM" id="SSF55681">
    <property type="entry name" value="Class II aaRS and biotin synthetases"/>
    <property type="match status" value="1"/>
</dbReference>
<evidence type="ECO:0000256" key="8">
    <source>
        <dbReference type="PIRSR" id="PIRSR001529-1"/>
    </source>
</evidence>
<evidence type="ECO:0000256" key="5">
    <source>
        <dbReference type="ARBA" id="ARBA00023146"/>
    </source>
</evidence>
<dbReference type="InterPro" id="IPR006195">
    <property type="entry name" value="aa-tRNA-synth_II"/>
</dbReference>